<evidence type="ECO:0000313" key="2">
    <source>
        <dbReference type="EMBL" id="QHU08306.1"/>
    </source>
</evidence>
<dbReference type="EMBL" id="MN740696">
    <property type="protein sequence ID" value="QHU08306.1"/>
    <property type="molecule type" value="Genomic_DNA"/>
</dbReference>
<organism evidence="2">
    <name type="scientific">viral metagenome</name>
    <dbReference type="NCBI Taxonomy" id="1070528"/>
    <lineage>
        <taxon>unclassified sequences</taxon>
        <taxon>metagenomes</taxon>
        <taxon>organismal metagenomes</taxon>
    </lineage>
</organism>
<accession>A0A6C0JU18</accession>
<reference evidence="2" key="1">
    <citation type="journal article" date="2020" name="Nature">
        <title>Giant virus diversity and host interactions through global metagenomics.</title>
        <authorList>
            <person name="Schulz F."/>
            <person name="Roux S."/>
            <person name="Paez-Espino D."/>
            <person name="Jungbluth S."/>
            <person name="Walsh D.A."/>
            <person name="Denef V.J."/>
            <person name="McMahon K.D."/>
            <person name="Konstantinidis K.T."/>
            <person name="Eloe-Fadrosh E.A."/>
            <person name="Kyrpides N.C."/>
            <person name="Woyke T."/>
        </authorList>
    </citation>
    <scope>NUCLEOTIDE SEQUENCE</scope>
    <source>
        <strain evidence="2">GVMAG-S-1062768-28</strain>
    </source>
</reference>
<sequence length="102" mass="12039">MMYYIYDSLGNKQIMVNDMERETEVLIQFINNRQNVYKASKAEFVSLFCKQAVYHKDRSCSIFNKYDQFISYLEHLVNGTDEEESSFSEDDDSNKQDTTSSE</sequence>
<protein>
    <submittedName>
        <fullName evidence="2">Uncharacterized protein</fullName>
    </submittedName>
</protein>
<proteinExistence type="predicted"/>
<name>A0A6C0JU18_9ZZZZ</name>
<feature type="compositionally biased region" description="Acidic residues" evidence="1">
    <location>
        <begin position="81"/>
        <end position="92"/>
    </location>
</feature>
<dbReference type="AlphaFoldDB" id="A0A6C0JU18"/>
<feature type="region of interest" description="Disordered" evidence="1">
    <location>
        <begin position="81"/>
        <end position="102"/>
    </location>
</feature>
<evidence type="ECO:0000256" key="1">
    <source>
        <dbReference type="SAM" id="MobiDB-lite"/>
    </source>
</evidence>